<protein>
    <submittedName>
        <fullName evidence="1">Uncharacterized protein</fullName>
    </submittedName>
</protein>
<accession>A0A0D3BGC9</accession>
<dbReference type="Proteomes" id="UP000032141">
    <property type="component" value="Chromosome C3"/>
</dbReference>
<organism evidence="1 2">
    <name type="scientific">Brassica oleracea var. oleracea</name>
    <dbReference type="NCBI Taxonomy" id="109376"/>
    <lineage>
        <taxon>Eukaryota</taxon>
        <taxon>Viridiplantae</taxon>
        <taxon>Streptophyta</taxon>
        <taxon>Embryophyta</taxon>
        <taxon>Tracheophyta</taxon>
        <taxon>Spermatophyta</taxon>
        <taxon>Magnoliopsida</taxon>
        <taxon>eudicotyledons</taxon>
        <taxon>Gunneridae</taxon>
        <taxon>Pentapetalae</taxon>
        <taxon>rosids</taxon>
        <taxon>malvids</taxon>
        <taxon>Brassicales</taxon>
        <taxon>Brassicaceae</taxon>
        <taxon>Brassiceae</taxon>
        <taxon>Brassica</taxon>
    </lineage>
</organism>
<sequence>MDFRNWDPGNRWGSGDYDRIGHLYSSGIKGIRKIHGDAKGKDQLLDLVEGFTTEEPYIKGSVWPIGIWTVINVGTLVRFDWDFDRGNVVGSFNFRRFGFTEVLDLGSSDQYKWSLGQLIGNSGDMKSGEGILIFMDQDLLVVRSSQQVMASGFYAGSVVWIILEMLWYLGSEFKIGVLWLVEDSVMVCEIWLWWKSVYVFVNSNEKWKCLGFEFHSGESQVIRPRDKRIMAQLGEAMVKLGQLGESQWELSQCASAGGAGRTSSLSWGQLAISSTQLG</sequence>
<dbReference type="Gramene" id="Bo3g113610.1">
    <property type="protein sequence ID" value="Bo3g113610.1"/>
    <property type="gene ID" value="Bo3g113610"/>
</dbReference>
<dbReference type="EnsemblPlants" id="Bo3g113610.1">
    <property type="protein sequence ID" value="Bo3g113610.1"/>
    <property type="gene ID" value="Bo3g113610"/>
</dbReference>
<dbReference type="HOGENOM" id="CLU_1002381_0_0_1"/>
<proteinExistence type="predicted"/>
<reference evidence="1" key="2">
    <citation type="submission" date="2015-03" db="UniProtKB">
        <authorList>
            <consortium name="EnsemblPlants"/>
        </authorList>
    </citation>
    <scope>IDENTIFICATION</scope>
</reference>
<dbReference type="AlphaFoldDB" id="A0A0D3BGC9"/>
<evidence type="ECO:0000313" key="1">
    <source>
        <dbReference type="EnsemblPlants" id="Bo3g113610.1"/>
    </source>
</evidence>
<keyword evidence="2" id="KW-1185">Reference proteome</keyword>
<dbReference type="OMA" id="DFRNWDP"/>
<name>A0A0D3BGC9_BRAOL</name>
<evidence type="ECO:0000313" key="2">
    <source>
        <dbReference type="Proteomes" id="UP000032141"/>
    </source>
</evidence>
<reference evidence="1 2" key="1">
    <citation type="journal article" date="2014" name="Genome Biol.">
        <title>Transcriptome and methylome profiling reveals relics of genome dominance in the mesopolyploid Brassica oleracea.</title>
        <authorList>
            <person name="Parkin I.A."/>
            <person name="Koh C."/>
            <person name="Tang H."/>
            <person name="Robinson S.J."/>
            <person name="Kagale S."/>
            <person name="Clarke W.E."/>
            <person name="Town C.D."/>
            <person name="Nixon J."/>
            <person name="Krishnakumar V."/>
            <person name="Bidwell S.L."/>
            <person name="Denoeud F."/>
            <person name="Belcram H."/>
            <person name="Links M.G."/>
            <person name="Just J."/>
            <person name="Clarke C."/>
            <person name="Bender T."/>
            <person name="Huebert T."/>
            <person name="Mason A.S."/>
            <person name="Pires J.C."/>
            <person name="Barker G."/>
            <person name="Moore J."/>
            <person name="Walley P.G."/>
            <person name="Manoli S."/>
            <person name="Batley J."/>
            <person name="Edwards D."/>
            <person name="Nelson M.N."/>
            <person name="Wang X."/>
            <person name="Paterson A.H."/>
            <person name="King G."/>
            <person name="Bancroft I."/>
            <person name="Chalhoub B."/>
            <person name="Sharpe A.G."/>
        </authorList>
    </citation>
    <scope>NUCLEOTIDE SEQUENCE</scope>
    <source>
        <strain evidence="1 2">cv. TO1000</strain>
    </source>
</reference>